<evidence type="ECO:0000313" key="3">
    <source>
        <dbReference type="Proteomes" id="UP000823674"/>
    </source>
</evidence>
<name>A0ABQ7NRM6_BRACM</name>
<organism evidence="2 3">
    <name type="scientific">Brassica rapa subsp. trilocularis</name>
    <dbReference type="NCBI Taxonomy" id="1813537"/>
    <lineage>
        <taxon>Eukaryota</taxon>
        <taxon>Viridiplantae</taxon>
        <taxon>Streptophyta</taxon>
        <taxon>Embryophyta</taxon>
        <taxon>Tracheophyta</taxon>
        <taxon>Spermatophyta</taxon>
        <taxon>Magnoliopsida</taxon>
        <taxon>eudicotyledons</taxon>
        <taxon>Gunneridae</taxon>
        <taxon>Pentapetalae</taxon>
        <taxon>rosids</taxon>
        <taxon>malvids</taxon>
        <taxon>Brassicales</taxon>
        <taxon>Brassicaceae</taxon>
        <taxon>Brassiceae</taxon>
        <taxon>Brassica</taxon>
    </lineage>
</organism>
<sequence length="80" mass="9077">MFHGSVIVLVFFFVNIGNSIGRGLEWSLKDQMNIESFGLCACSKNLSTLHDPIDSLQDELFRLIGYDHEPNRHANFYSGN</sequence>
<protein>
    <submittedName>
        <fullName evidence="2">Uncharacterized protein</fullName>
    </submittedName>
</protein>
<gene>
    <name evidence="2" type="primary">A01p012750.1_BraROA</name>
    <name evidence="2" type="ORF">IGI04_001084</name>
</gene>
<evidence type="ECO:0000313" key="2">
    <source>
        <dbReference type="EMBL" id="KAG5413517.1"/>
    </source>
</evidence>
<proteinExistence type="predicted"/>
<feature type="signal peptide" evidence="1">
    <location>
        <begin position="1"/>
        <end position="21"/>
    </location>
</feature>
<keyword evidence="3" id="KW-1185">Reference proteome</keyword>
<evidence type="ECO:0000256" key="1">
    <source>
        <dbReference type="SAM" id="SignalP"/>
    </source>
</evidence>
<reference evidence="2 3" key="1">
    <citation type="submission" date="2021-03" db="EMBL/GenBank/DDBJ databases">
        <authorList>
            <person name="King G.J."/>
            <person name="Bancroft I."/>
            <person name="Baten A."/>
            <person name="Bloomfield J."/>
            <person name="Borpatragohain P."/>
            <person name="He Z."/>
            <person name="Irish N."/>
            <person name="Irwin J."/>
            <person name="Liu K."/>
            <person name="Mauleon R.P."/>
            <person name="Moore J."/>
            <person name="Morris R."/>
            <person name="Ostergaard L."/>
            <person name="Wang B."/>
            <person name="Wells R."/>
        </authorList>
    </citation>
    <scope>NUCLEOTIDE SEQUENCE [LARGE SCALE GENOMIC DNA]</scope>
    <source>
        <strain evidence="2">R-o-18</strain>
        <tissue evidence="2">Leaf</tissue>
    </source>
</reference>
<keyword evidence="1" id="KW-0732">Signal</keyword>
<dbReference type="Proteomes" id="UP000823674">
    <property type="component" value="Chromosome A01"/>
</dbReference>
<accession>A0ABQ7NRM6</accession>
<feature type="chain" id="PRO_5045123162" evidence="1">
    <location>
        <begin position="22"/>
        <end position="80"/>
    </location>
</feature>
<comment type="caution">
    <text evidence="2">The sequence shown here is derived from an EMBL/GenBank/DDBJ whole genome shotgun (WGS) entry which is preliminary data.</text>
</comment>
<dbReference type="EMBL" id="JADBGQ010000001">
    <property type="protein sequence ID" value="KAG5413517.1"/>
    <property type="molecule type" value="Genomic_DNA"/>
</dbReference>